<accession>A0ACD1G3P6</accession>
<organism evidence="1 2">
    <name type="scientific">Aspergillus brunneoviolaceus CBS 621.78</name>
    <dbReference type="NCBI Taxonomy" id="1450534"/>
    <lineage>
        <taxon>Eukaryota</taxon>
        <taxon>Fungi</taxon>
        <taxon>Dikarya</taxon>
        <taxon>Ascomycota</taxon>
        <taxon>Pezizomycotina</taxon>
        <taxon>Eurotiomycetes</taxon>
        <taxon>Eurotiomycetidae</taxon>
        <taxon>Eurotiales</taxon>
        <taxon>Aspergillaceae</taxon>
        <taxon>Aspergillus</taxon>
        <taxon>Aspergillus subgen. Circumdati</taxon>
    </lineage>
</organism>
<reference evidence="1" key="1">
    <citation type="submission" date="2018-02" db="EMBL/GenBank/DDBJ databases">
        <title>The genomes of Aspergillus section Nigri reveals drivers in fungal speciation.</title>
        <authorList>
            <consortium name="DOE Joint Genome Institute"/>
            <person name="Vesth T.C."/>
            <person name="Nybo J."/>
            <person name="Theobald S."/>
            <person name="Brandl J."/>
            <person name="Frisvad J.C."/>
            <person name="Nielsen K.F."/>
            <person name="Lyhne E.K."/>
            <person name="Kogle M.E."/>
            <person name="Kuo A."/>
            <person name="Riley R."/>
            <person name="Clum A."/>
            <person name="Nolan M."/>
            <person name="Lipzen A."/>
            <person name="Salamov A."/>
            <person name="Henrissat B."/>
            <person name="Wiebenga A."/>
            <person name="De vries R.P."/>
            <person name="Grigoriev I.V."/>
            <person name="Mortensen U.H."/>
            <person name="Andersen M.R."/>
            <person name="Baker S.E."/>
        </authorList>
    </citation>
    <scope>NUCLEOTIDE SEQUENCE</scope>
    <source>
        <strain evidence="1">CBS 621.78</strain>
    </source>
</reference>
<evidence type="ECO:0000313" key="2">
    <source>
        <dbReference type="Proteomes" id="UP000249057"/>
    </source>
</evidence>
<protein>
    <submittedName>
        <fullName evidence="1">Integral membrane protein Pth11-like protein</fullName>
    </submittedName>
</protein>
<keyword evidence="2" id="KW-1185">Reference proteome</keyword>
<sequence>MSIQWMLGSRGLFDSTPPNPRTKLDNNSTLLVSWWATGFSLAIIVTRVCGRYVRTERFFMEDKVMLAGVIPLLIRMACVHVILIWGTNNTKTAGLSTENINYRVVGSKLVLVARIFYAVFGSSIWTAKFTVCEFLKRVSGMIWRRSLDIFRKSLYYFLASTLLAVVIATLAECTPFDHYWQVVPDPGPKCRLGYANLIVMGTCDVITDLLLVAFPIPFIMMTHMPLKRKASLVILFALSLILVAITLYRVPSVIWHDGEQQYRSLLASLEILVATAVSNAVVIGSFVRDKGVKKNKFKKALASASVNENMDYSSFRRQTITHHQWGSDSDLAAGLGIRLKPELCSSDRDLPRPAPVAAPYHSLTGRPAGLLNPSWSFPQRPGGMDDDHTSTTGSLDIKVSPHEYVETNISPPHRMPREVSSPTQLSIFDVGGLLNAPTPTTAHPSHYPDHQPRHSSGSSKSAIYDFGATVSPSGSPDLNPDPNATYHHHALPSSPVAPNSASRPGGLRRSSLASNRRRGSSVHFSDSPESPVPSYRSQPEVSTPIPEGDDVELQDVGRLLSRRYDR</sequence>
<proteinExistence type="predicted"/>
<dbReference type="EMBL" id="KZ825358">
    <property type="protein sequence ID" value="RAH43888.1"/>
    <property type="molecule type" value="Genomic_DNA"/>
</dbReference>
<name>A0ACD1G3P6_9EURO</name>
<evidence type="ECO:0000313" key="1">
    <source>
        <dbReference type="EMBL" id="RAH43888.1"/>
    </source>
</evidence>
<dbReference type="Proteomes" id="UP000249057">
    <property type="component" value="Unassembled WGS sequence"/>
</dbReference>
<gene>
    <name evidence="1" type="ORF">BO95DRAFT_433511</name>
</gene>